<proteinExistence type="predicted"/>
<keyword evidence="1" id="KW-0677">Repeat</keyword>
<dbReference type="AlphaFoldDB" id="A0A3M6UYC5"/>
<evidence type="ECO:0000313" key="4">
    <source>
        <dbReference type="EMBL" id="RMX58524.1"/>
    </source>
</evidence>
<dbReference type="PROSITE" id="PS50853">
    <property type="entry name" value="FN3"/>
    <property type="match status" value="2"/>
</dbReference>
<keyword evidence="2" id="KW-0472">Membrane</keyword>
<dbReference type="EMBL" id="RCHS01000498">
    <property type="protein sequence ID" value="RMX58524.1"/>
    <property type="molecule type" value="Genomic_DNA"/>
</dbReference>
<dbReference type="Gene3D" id="2.60.40.10">
    <property type="entry name" value="Immunoglobulins"/>
    <property type="match status" value="3"/>
</dbReference>
<gene>
    <name evidence="4" type="ORF">pdam_00022560</name>
</gene>
<evidence type="ECO:0000259" key="3">
    <source>
        <dbReference type="PROSITE" id="PS50853"/>
    </source>
</evidence>
<evidence type="ECO:0000313" key="5">
    <source>
        <dbReference type="Proteomes" id="UP000275408"/>
    </source>
</evidence>
<dbReference type="SMART" id="SM00060">
    <property type="entry name" value="FN3"/>
    <property type="match status" value="3"/>
</dbReference>
<dbReference type="CDD" id="cd00063">
    <property type="entry name" value="FN3"/>
    <property type="match status" value="3"/>
</dbReference>
<dbReference type="InterPro" id="IPR003961">
    <property type="entry name" value="FN3_dom"/>
</dbReference>
<name>A0A3M6UYC5_POCDA</name>
<dbReference type="PANTHER" id="PTHR46957">
    <property type="entry name" value="CYTOKINE RECEPTOR"/>
    <property type="match status" value="1"/>
</dbReference>
<dbReference type="FunFam" id="2.60.40.10:FF:000028">
    <property type="entry name" value="Neuronal cell adhesion molecule"/>
    <property type="match status" value="1"/>
</dbReference>
<accession>A0A3M6UYC5</accession>
<sequence>MWLASGPKVAPPNIIAVRVNSSCVLVSWERIPIGKRRGLIQKYRVNITSKIPNETTSREVQAPTQYLEIVGINVDSEFTITVEAANSKGFGPVIPTIPPQNVKEVNKTITSLFITWDVVPTNQNLELIPKYKVIYSLKSSKNDIHGSEVTASTVYINLTGLKIHRKYNITVLAFNQCGDGPSSPMLSVITDEDRPKAAPQNLSAERKNSTSILVSWDRVPNGKRDGTIISYRVNYTRSKPGARTMSEKVDKAKRLLLLTNLETDPEYTITVSASTSKGYGPASKPVRSSIASFVRAEPRLLFMFGIMLFLKNLIYLNVFLVFLTCPPLRKLHLVTENNRVSNVGHVFKQFHGTDWFNCLQACHDEPNCVSYSYQRSENANGLCELNDCGFEDLCNRDKFLTYSKGFVFQQIKTIIKKTDTST</sequence>
<keyword evidence="5" id="KW-1185">Reference proteome</keyword>
<dbReference type="FunFam" id="2.60.40.10:FF:000551">
    <property type="entry name" value="Protogenin A"/>
    <property type="match status" value="1"/>
</dbReference>
<organism evidence="4 5">
    <name type="scientific">Pocillopora damicornis</name>
    <name type="common">Cauliflower coral</name>
    <name type="synonym">Millepora damicornis</name>
    <dbReference type="NCBI Taxonomy" id="46731"/>
    <lineage>
        <taxon>Eukaryota</taxon>
        <taxon>Metazoa</taxon>
        <taxon>Cnidaria</taxon>
        <taxon>Anthozoa</taxon>
        <taxon>Hexacorallia</taxon>
        <taxon>Scleractinia</taxon>
        <taxon>Astrocoeniina</taxon>
        <taxon>Pocilloporidae</taxon>
        <taxon>Pocillopora</taxon>
    </lineage>
</organism>
<dbReference type="PANTHER" id="PTHR46957:SF3">
    <property type="entry name" value="CYTOKINE RECEPTOR"/>
    <property type="match status" value="1"/>
</dbReference>
<feature type="non-terminal residue" evidence="4">
    <location>
        <position position="422"/>
    </location>
</feature>
<keyword evidence="2" id="KW-0812">Transmembrane</keyword>
<keyword evidence="2" id="KW-1133">Transmembrane helix</keyword>
<dbReference type="InterPro" id="IPR013783">
    <property type="entry name" value="Ig-like_fold"/>
</dbReference>
<reference evidence="4 5" key="1">
    <citation type="journal article" date="2018" name="Sci. Rep.">
        <title>Comparative analysis of the Pocillopora damicornis genome highlights role of immune system in coral evolution.</title>
        <authorList>
            <person name="Cunning R."/>
            <person name="Bay R.A."/>
            <person name="Gillette P."/>
            <person name="Baker A.C."/>
            <person name="Traylor-Knowles N."/>
        </authorList>
    </citation>
    <scope>NUCLEOTIDE SEQUENCE [LARGE SCALE GENOMIC DNA]</scope>
    <source>
        <strain evidence="4">RSMAS</strain>
        <tissue evidence="4">Whole animal</tissue>
    </source>
</reference>
<dbReference type="InterPro" id="IPR050713">
    <property type="entry name" value="RTP_Phos/Ushers"/>
</dbReference>
<dbReference type="Proteomes" id="UP000275408">
    <property type="component" value="Unassembled WGS sequence"/>
</dbReference>
<dbReference type="GO" id="GO:0016020">
    <property type="term" value="C:membrane"/>
    <property type="evidence" value="ECO:0007669"/>
    <property type="project" value="UniProtKB-SubCell"/>
</dbReference>
<evidence type="ECO:0000256" key="2">
    <source>
        <dbReference type="SAM" id="Phobius"/>
    </source>
</evidence>
<dbReference type="InterPro" id="IPR036116">
    <property type="entry name" value="FN3_sf"/>
</dbReference>
<feature type="domain" description="Fibronectin type-III" evidence="3">
    <location>
        <begin position="98"/>
        <end position="193"/>
    </location>
</feature>
<evidence type="ECO:0000256" key="1">
    <source>
        <dbReference type="ARBA" id="ARBA00022737"/>
    </source>
</evidence>
<comment type="caution">
    <text evidence="4">The sequence shown here is derived from an EMBL/GenBank/DDBJ whole genome shotgun (WGS) entry which is preliminary data.</text>
</comment>
<protein>
    <recommendedName>
        <fullName evidence="3">Fibronectin type-III domain-containing protein</fullName>
    </recommendedName>
</protein>
<dbReference type="OrthoDB" id="5988507at2759"/>
<dbReference type="Pfam" id="PF00041">
    <property type="entry name" value="fn3"/>
    <property type="match status" value="3"/>
</dbReference>
<feature type="domain" description="Fibronectin type-III" evidence="3">
    <location>
        <begin position="198"/>
        <end position="293"/>
    </location>
</feature>
<dbReference type="SUPFAM" id="SSF49265">
    <property type="entry name" value="Fibronectin type III"/>
    <property type="match status" value="2"/>
</dbReference>
<feature type="transmembrane region" description="Helical" evidence="2">
    <location>
        <begin position="300"/>
        <end position="323"/>
    </location>
</feature>
<dbReference type="STRING" id="46731.A0A3M6UYC5"/>